<dbReference type="PROSITE" id="PS51257">
    <property type="entry name" value="PROKAR_LIPOPROTEIN"/>
    <property type="match status" value="1"/>
</dbReference>
<name>A0A6I6K1N9_9BACT</name>
<dbReference type="InterPro" id="IPR006311">
    <property type="entry name" value="TAT_signal"/>
</dbReference>
<gene>
    <name evidence="1" type="ORF">GM418_28870</name>
</gene>
<dbReference type="InterPro" id="IPR012341">
    <property type="entry name" value="6hp_glycosidase-like_sf"/>
</dbReference>
<reference evidence="1 2" key="1">
    <citation type="submission" date="2019-11" db="EMBL/GenBank/DDBJ databases">
        <authorList>
            <person name="Zheng R.K."/>
            <person name="Sun C.M."/>
        </authorList>
    </citation>
    <scope>NUCLEOTIDE SEQUENCE [LARGE SCALE GENOMIC DNA]</scope>
    <source>
        <strain evidence="1 2">WC007</strain>
    </source>
</reference>
<evidence type="ECO:0008006" key="3">
    <source>
        <dbReference type="Google" id="ProtNLM"/>
    </source>
</evidence>
<dbReference type="Gene3D" id="1.50.10.10">
    <property type="match status" value="1"/>
</dbReference>
<dbReference type="RefSeq" id="WP_158871520.1">
    <property type="nucleotide sequence ID" value="NZ_CP046401.1"/>
</dbReference>
<dbReference type="KEGG" id="mcos:GM418_28870"/>
<dbReference type="AlphaFoldDB" id="A0A6I6K1N9"/>
<accession>A0A6I6K1N9</accession>
<keyword evidence="2" id="KW-1185">Reference proteome</keyword>
<protein>
    <recommendedName>
        <fullName evidence="3">Cellulase Ig-like domain-containing protein</fullName>
    </recommendedName>
</protein>
<dbReference type="Proteomes" id="UP000428260">
    <property type="component" value="Chromosome"/>
</dbReference>
<dbReference type="GO" id="GO:0005975">
    <property type="term" value="P:carbohydrate metabolic process"/>
    <property type="evidence" value="ECO:0007669"/>
    <property type="project" value="InterPro"/>
</dbReference>
<dbReference type="PROSITE" id="PS51318">
    <property type="entry name" value="TAT"/>
    <property type="match status" value="1"/>
</dbReference>
<evidence type="ECO:0000313" key="2">
    <source>
        <dbReference type="Proteomes" id="UP000428260"/>
    </source>
</evidence>
<dbReference type="EMBL" id="CP046401">
    <property type="protein sequence ID" value="QGY47539.1"/>
    <property type="molecule type" value="Genomic_DNA"/>
</dbReference>
<evidence type="ECO:0000313" key="1">
    <source>
        <dbReference type="EMBL" id="QGY47539.1"/>
    </source>
</evidence>
<sequence>MSNRNSISRRRFVKTGVLTAATVAGALSSCTVENQRWNKEEPFPVFKGNNYTNENGEAGLLFSQVGYEFSFPVRVILKLPEKNNLPESSVCKLIPFSKEKDYTTPCIYWGEKWGSHWWVAEFKEIDESGEWAVEVRNGGDVLWCDTGLKVEKDILWDSSIEWSSVDMLERRRHFTKVGAGWQDAGTLWVESPAQSAMIIALEELLEISPQRFEQSFIQRIYTQIMVGCDYLVMTQEKARELGFPPGAMSHDLLGHEKDILPQDVMKAVIALAKATQLLSDSFGEKKQKYEEVARLSFQWLLDKAKPMGDYGYARIQRGLAEDAKIPKDEYPTRDLLLMCRAVLEMRKFECPGAEELAFWYAKQVMDRQRSRENSESGFYGHFYEYKSMQHSEPSWTHGIVGSEFGTDMGGIYPNYLLPLIELLKDYPDHDDAKKWENTLRDFTYGYLIPACKQNPFYLVPQGIFGDEGAICFCGTFHGTNAIYGYTAALALELNKLFREPELKTIAYSNLQWLAGLNAGITSKNIRQGCVVFSTDIPEGIALPASMICGTGKRWAGTWFQTRGVICNGFSTGKQFKYDIKPEKKNDGPFSFTDEDWIPHSAGWLTGLMRL</sequence>
<organism evidence="1 2">
    <name type="scientific">Maribellus comscasis</name>
    <dbReference type="NCBI Taxonomy" id="2681766"/>
    <lineage>
        <taxon>Bacteria</taxon>
        <taxon>Pseudomonadati</taxon>
        <taxon>Bacteroidota</taxon>
        <taxon>Bacteroidia</taxon>
        <taxon>Marinilabiliales</taxon>
        <taxon>Prolixibacteraceae</taxon>
        <taxon>Maribellus</taxon>
    </lineage>
</organism>
<proteinExistence type="predicted"/>